<evidence type="ECO:0000256" key="2">
    <source>
        <dbReference type="SAM" id="MobiDB-lite"/>
    </source>
</evidence>
<keyword evidence="6" id="KW-1185">Reference proteome</keyword>
<gene>
    <name evidence="5" type="ORF">N7517_003767</name>
</gene>
<evidence type="ECO:0000256" key="1">
    <source>
        <dbReference type="ARBA" id="ARBA00022801"/>
    </source>
</evidence>
<dbReference type="InterPro" id="IPR008979">
    <property type="entry name" value="Galactose-bd-like_sf"/>
</dbReference>
<name>A0A9W9S4A8_9EURO</name>
<dbReference type="RefSeq" id="XP_056577747.1">
    <property type="nucleotide sequence ID" value="XM_056721497.1"/>
</dbReference>
<feature type="signal peptide" evidence="3">
    <location>
        <begin position="1"/>
        <end position="20"/>
    </location>
</feature>
<protein>
    <recommendedName>
        <fullName evidence="4">CBM-cenC domain-containing protein</fullName>
    </recommendedName>
</protein>
<feature type="chain" id="PRO_5040995439" description="CBM-cenC domain-containing protein" evidence="3">
    <location>
        <begin position="21"/>
        <end position="840"/>
    </location>
</feature>
<reference evidence="5" key="2">
    <citation type="journal article" date="2023" name="IMA Fungus">
        <title>Comparative genomic study of the Penicillium genus elucidates a diverse pangenome and 15 lateral gene transfer events.</title>
        <authorList>
            <person name="Petersen C."/>
            <person name="Sorensen T."/>
            <person name="Nielsen M.R."/>
            <person name="Sondergaard T.E."/>
            <person name="Sorensen J.L."/>
            <person name="Fitzpatrick D.A."/>
            <person name="Frisvad J.C."/>
            <person name="Nielsen K.L."/>
        </authorList>
    </citation>
    <scope>NUCLEOTIDE SEQUENCE</scope>
    <source>
        <strain evidence="5">IBT 3081</strain>
    </source>
</reference>
<evidence type="ECO:0000313" key="5">
    <source>
        <dbReference type="EMBL" id="KAJ5371761.1"/>
    </source>
</evidence>
<feature type="domain" description="CBM-cenC" evidence="4">
    <location>
        <begin position="37"/>
        <end position="174"/>
    </location>
</feature>
<dbReference type="Proteomes" id="UP001147752">
    <property type="component" value="Unassembled WGS sequence"/>
</dbReference>
<evidence type="ECO:0000256" key="3">
    <source>
        <dbReference type="SAM" id="SignalP"/>
    </source>
</evidence>
<dbReference type="GO" id="GO:0016798">
    <property type="term" value="F:hydrolase activity, acting on glycosyl bonds"/>
    <property type="evidence" value="ECO:0007669"/>
    <property type="project" value="InterPro"/>
</dbReference>
<dbReference type="EMBL" id="JAPZBT010000002">
    <property type="protein sequence ID" value="KAJ5371761.1"/>
    <property type="molecule type" value="Genomic_DNA"/>
</dbReference>
<reference evidence="5" key="1">
    <citation type="submission" date="2022-12" db="EMBL/GenBank/DDBJ databases">
        <authorList>
            <person name="Petersen C."/>
        </authorList>
    </citation>
    <scope>NUCLEOTIDE SEQUENCE</scope>
    <source>
        <strain evidence="5">IBT 3081</strain>
    </source>
</reference>
<proteinExistence type="predicted"/>
<organism evidence="5 6">
    <name type="scientific">Penicillium concentricum</name>
    <dbReference type="NCBI Taxonomy" id="293559"/>
    <lineage>
        <taxon>Eukaryota</taxon>
        <taxon>Fungi</taxon>
        <taxon>Dikarya</taxon>
        <taxon>Ascomycota</taxon>
        <taxon>Pezizomycotina</taxon>
        <taxon>Eurotiomycetes</taxon>
        <taxon>Eurotiomycetidae</taxon>
        <taxon>Eurotiales</taxon>
        <taxon>Aspergillaceae</taxon>
        <taxon>Penicillium</taxon>
    </lineage>
</organism>
<feature type="compositionally biased region" description="Low complexity" evidence="2">
    <location>
        <begin position="269"/>
        <end position="309"/>
    </location>
</feature>
<dbReference type="Gene3D" id="2.60.120.260">
    <property type="entry name" value="Galactose-binding domain-like"/>
    <property type="match status" value="1"/>
</dbReference>
<evidence type="ECO:0000313" key="6">
    <source>
        <dbReference type="Proteomes" id="UP001147752"/>
    </source>
</evidence>
<feature type="region of interest" description="Disordered" evidence="2">
    <location>
        <begin position="269"/>
        <end position="318"/>
    </location>
</feature>
<dbReference type="Pfam" id="PF02018">
    <property type="entry name" value="CBM_4_9"/>
    <property type="match status" value="1"/>
</dbReference>
<comment type="caution">
    <text evidence="5">The sequence shown here is derived from an EMBL/GenBank/DDBJ whole genome shotgun (WGS) entry which is preliminary data.</text>
</comment>
<dbReference type="AlphaFoldDB" id="A0A9W9S4A8"/>
<dbReference type="GeneID" id="81460680"/>
<sequence length="840" mass="84833">MQSTLPISLLLLLLPLNVFAETEVITGTDVTCSWSHNVAQNPSFELGSLSPWAVYQTQGTSSVVADASDDGGYVAALTPATSGWGSLYQSLTDLTVGQTYTLSFDYKIASAVNSGTCNFYFAVNGVFGTNRITTTPMGYVAYSGSSTTPAASSWRTLSTTYAPTSTNLDLMLFVICSGNSRLPQAMPQVYFDNVQFSNDNVEIETCTTSTYTSTVTIASTLTPVSTPSAVATSSIILSSAVVVSQTPSSKPDASLSSSVIVASSSTPSLVASTVPTSNTPSSTPSRTPAGPTGRPLPSSSRVPISSTSPPASPLKQSSTALPLSVSSLSSRNPASTGQLSQTFVLSSSATAVPQSTPLVNLPVPQSSSSNAASSIGVAPSAQITSVVSSSIASATEIDSSSSLVSVPAAPATIDSGATNASGSTPTTVSITENHISSSIIGPTTIIETQSSLPQTMTGGPLPGNEGSAPSPAFTTSTVFSTRTATITACPSSVLDCPASAKSTYVTTETIILSTTICPVTAAEPTVTAAPKITESTGAEDLAYTASTVFSTRTATITACPSSVLECPASSKTTSVMTETILVSITICPVTPTATAALSVGPGNNVVEGDVTTETLLTTVTKTITACPSTVTDCPASQKQTYTTTEILVAGTTAYPVASAKQISVAGNSDVLTTTLSLVPVGNGNSKPTETGTTPMVAPTPYSSELTFVNAEPTSFEISASTPTASTSSTSVSSVAIDVSAQAIESESSEAGIYASALPTTSTVIHASASNPTHSFSALISTAASSSTLTSQKSSATSSSTSTQSYSGITAAPSVAYTGSASPLRSEWLKVIGGIFLVLFV</sequence>
<evidence type="ECO:0000259" key="4">
    <source>
        <dbReference type="Pfam" id="PF02018"/>
    </source>
</evidence>
<keyword evidence="3" id="KW-0732">Signal</keyword>
<dbReference type="SUPFAM" id="SSF49785">
    <property type="entry name" value="Galactose-binding domain-like"/>
    <property type="match status" value="1"/>
</dbReference>
<accession>A0A9W9S4A8</accession>
<dbReference type="InterPro" id="IPR003305">
    <property type="entry name" value="CenC_carb-bd"/>
</dbReference>
<dbReference type="OrthoDB" id="4369294at2759"/>
<keyword evidence="1" id="KW-0378">Hydrolase</keyword>